<reference evidence="2" key="2">
    <citation type="submission" date="2020-05" db="UniProtKB">
        <authorList>
            <consortium name="EnsemblMetazoa"/>
        </authorList>
    </citation>
    <scope>IDENTIFICATION</scope>
    <source>
        <strain evidence="2">IAEA</strain>
    </source>
</reference>
<sequence>MFFMKSVDQSADITILVGIKAHSLIGCFVVRTLIIVLLLNSTLTATKACKLCMQSPLNDIKTTLGALSREKNQVLNAYRVNLPIHRQMEGSIHRAPCFRHSSICNGSYKVGHSSAASVLHKMNP</sequence>
<evidence type="ECO:0000313" key="3">
    <source>
        <dbReference type="Proteomes" id="UP000092445"/>
    </source>
</evidence>
<evidence type="ECO:0000313" key="2">
    <source>
        <dbReference type="EnsemblMetazoa" id="GPAI002305-PA"/>
    </source>
</evidence>
<dbReference type="VEuPathDB" id="VectorBase:GPAI002305"/>
<name>A0A1A9Z327_GLOPL</name>
<accession>A0A1A9Z327</accession>
<protein>
    <submittedName>
        <fullName evidence="2">Uncharacterized protein</fullName>
    </submittedName>
</protein>
<reference evidence="3" key="1">
    <citation type="submission" date="2014-03" db="EMBL/GenBank/DDBJ databases">
        <authorList>
            <person name="Aksoy S."/>
            <person name="Warren W."/>
            <person name="Wilson R.K."/>
        </authorList>
    </citation>
    <scope>NUCLEOTIDE SEQUENCE [LARGE SCALE GENOMIC DNA]</scope>
    <source>
        <strain evidence="3">IAEA</strain>
    </source>
</reference>
<organism evidence="2 3">
    <name type="scientific">Glossina pallidipes</name>
    <name type="common">Tsetse fly</name>
    <dbReference type="NCBI Taxonomy" id="7398"/>
    <lineage>
        <taxon>Eukaryota</taxon>
        <taxon>Metazoa</taxon>
        <taxon>Ecdysozoa</taxon>
        <taxon>Arthropoda</taxon>
        <taxon>Hexapoda</taxon>
        <taxon>Insecta</taxon>
        <taxon>Pterygota</taxon>
        <taxon>Neoptera</taxon>
        <taxon>Endopterygota</taxon>
        <taxon>Diptera</taxon>
        <taxon>Brachycera</taxon>
        <taxon>Muscomorpha</taxon>
        <taxon>Hippoboscoidea</taxon>
        <taxon>Glossinidae</taxon>
        <taxon>Glossina</taxon>
    </lineage>
</organism>
<keyword evidence="1" id="KW-1133">Transmembrane helix</keyword>
<evidence type="ECO:0000256" key="1">
    <source>
        <dbReference type="SAM" id="Phobius"/>
    </source>
</evidence>
<dbReference type="AlphaFoldDB" id="A0A1A9Z327"/>
<dbReference type="Proteomes" id="UP000092445">
    <property type="component" value="Unassembled WGS sequence"/>
</dbReference>
<proteinExistence type="predicted"/>
<keyword evidence="1" id="KW-0472">Membrane</keyword>
<keyword evidence="3" id="KW-1185">Reference proteome</keyword>
<feature type="transmembrane region" description="Helical" evidence="1">
    <location>
        <begin position="21"/>
        <end position="43"/>
    </location>
</feature>
<keyword evidence="1" id="KW-0812">Transmembrane</keyword>
<dbReference type="EnsemblMetazoa" id="GPAI002305-RA">
    <property type="protein sequence ID" value="GPAI002305-PA"/>
    <property type="gene ID" value="GPAI002305"/>
</dbReference>